<keyword evidence="2" id="KW-0328">Glycosyltransferase</keyword>
<feature type="domain" description="Glycosyltransferase 2-like" evidence="1">
    <location>
        <begin position="3"/>
        <end position="118"/>
    </location>
</feature>
<reference evidence="2" key="1">
    <citation type="submission" date="2023-07" db="EMBL/GenBank/DDBJ databases">
        <title>The genome sequence of Rhodocytophaga aerolata KACC 12507.</title>
        <authorList>
            <person name="Zhang X."/>
        </authorList>
    </citation>
    <scope>NUCLEOTIDE SEQUENCE</scope>
    <source>
        <strain evidence="2">KACC 12507</strain>
    </source>
</reference>
<protein>
    <submittedName>
        <fullName evidence="2">Glycosyltransferase family 2 protein</fullName>
        <ecNumber evidence="2">2.4.-.-</ecNumber>
    </submittedName>
</protein>
<dbReference type="PANTHER" id="PTHR22916:SF65">
    <property type="entry name" value="SLR1065 PROTEIN"/>
    <property type="match status" value="1"/>
</dbReference>
<dbReference type="CDD" id="cd06433">
    <property type="entry name" value="GT_2_WfgS_like"/>
    <property type="match status" value="1"/>
</dbReference>
<dbReference type="PANTHER" id="PTHR22916">
    <property type="entry name" value="GLYCOSYLTRANSFERASE"/>
    <property type="match status" value="1"/>
</dbReference>
<dbReference type="EMBL" id="JAUKPO010000040">
    <property type="protein sequence ID" value="MDO1451012.1"/>
    <property type="molecule type" value="Genomic_DNA"/>
</dbReference>
<dbReference type="Pfam" id="PF00535">
    <property type="entry name" value="Glycos_transf_2"/>
    <property type="match status" value="1"/>
</dbReference>
<organism evidence="2 3">
    <name type="scientific">Rhodocytophaga aerolata</name>
    <dbReference type="NCBI Taxonomy" id="455078"/>
    <lineage>
        <taxon>Bacteria</taxon>
        <taxon>Pseudomonadati</taxon>
        <taxon>Bacteroidota</taxon>
        <taxon>Cytophagia</taxon>
        <taxon>Cytophagales</taxon>
        <taxon>Rhodocytophagaceae</taxon>
        <taxon>Rhodocytophaga</taxon>
    </lineage>
</organism>
<accession>A0ABT8RFX0</accession>
<evidence type="ECO:0000313" key="2">
    <source>
        <dbReference type="EMBL" id="MDO1451012.1"/>
    </source>
</evidence>
<keyword evidence="2" id="KW-0808">Transferase</keyword>
<comment type="caution">
    <text evidence="2">The sequence shown here is derived from an EMBL/GenBank/DDBJ whole genome shotgun (WGS) entry which is preliminary data.</text>
</comment>
<dbReference type="Proteomes" id="UP001168528">
    <property type="component" value="Unassembled WGS sequence"/>
</dbReference>
<proteinExistence type="predicted"/>
<dbReference type="Gene3D" id="3.90.550.10">
    <property type="entry name" value="Spore Coat Polysaccharide Biosynthesis Protein SpsA, Chain A"/>
    <property type="match status" value="1"/>
</dbReference>
<dbReference type="InterPro" id="IPR029044">
    <property type="entry name" value="Nucleotide-diphossugar_trans"/>
</dbReference>
<sequence length="289" mass="33871">MISVITPVFNNEKYIESCILDVINQRCSLVEHIIVDGGSSDKTLDVIKHYAVRYPHIRWISEKDNGQSHAMNKGIQMAKGSIIGFLNVDDYYEPTTLNTVIEIFKNLPKNSFLVGNCKVWSEKNEILFVNKPVNISLYNIYKDLTNFPHNPSAYFYHASLHKLVGMYDEQDHYVMDFDFIMRVVQRAYLKYIDIDFGNYRVIPGAKSFEDAKAGNTVGRQQAILEKYRKNLSLTERLQLQYFTLTKGGSIFMAKPGTRKIIYFFNTCKYYLLHPNKFYRYFNERFFDRL</sequence>
<evidence type="ECO:0000313" key="3">
    <source>
        <dbReference type="Proteomes" id="UP001168528"/>
    </source>
</evidence>
<gene>
    <name evidence="2" type="ORF">Q0590_32355</name>
</gene>
<keyword evidence="3" id="KW-1185">Reference proteome</keyword>
<evidence type="ECO:0000259" key="1">
    <source>
        <dbReference type="Pfam" id="PF00535"/>
    </source>
</evidence>
<dbReference type="GO" id="GO:0016757">
    <property type="term" value="F:glycosyltransferase activity"/>
    <property type="evidence" value="ECO:0007669"/>
    <property type="project" value="UniProtKB-KW"/>
</dbReference>
<dbReference type="SUPFAM" id="SSF53448">
    <property type="entry name" value="Nucleotide-diphospho-sugar transferases"/>
    <property type="match status" value="1"/>
</dbReference>
<dbReference type="EC" id="2.4.-.-" evidence="2"/>
<dbReference type="InterPro" id="IPR001173">
    <property type="entry name" value="Glyco_trans_2-like"/>
</dbReference>
<dbReference type="RefSeq" id="WP_302041812.1">
    <property type="nucleotide sequence ID" value="NZ_JAUKPO010000040.1"/>
</dbReference>
<name>A0ABT8RFX0_9BACT</name>